<evidence type="ECO:0000256" key="6">
    <source>
        <dbReference type="ARBA" id="ARBA00023136"/>
    </source>
</evidence>
<evidence type="ECO:0000313" key="8">
    <source>
        <dbReference type="EMBL" id="QDU55302.1"/>
    </source>
</evidence>
<name>A0A518AKQ2_9BACT</name>
<dbReference type="PANTHER" id="PTHR30065:SF1">
    <property type="entry name" value="SURFACE PRESENTATION OF ANTIGENS PROTEIN SPAR"/>
    <property type="match status" value="1"/>
</dbReference>
<dbReference type="Proteomes" id="UP000315750">
    <property type="component" value="Chromosome"/>
</dbReference>
<dbReference type="PANTHER" id="PTHR30065">
    <property type="entry name" value="FLAGELLAR BIOSYNTHETIC PROTEIN FLIR"/>
    <property type="match status" value="1"/>
</dbReference>
<sequence>MQWLEAMLLTKVAVFTLVLGRIGALVATAPLLKLTSVPKVFRAFLAITLTMLVMPLYAHLTYTSPWNLLAFGSLLFNEILIGLMLGLGMQILFSGVQVAGQIVSHMSGMSLAEISNPEFNGSASVFTEIFHYVTMAVFVAVGGHRMMMAALLDTFEWAPPGRAMLGDSYVHVMVGLLTQSFHLGIRASAPLLIALFLSTLLLGLISRTLPQINVLAVGFGLNSMLTIGLILMSLGTVAWTFQEPIADALLTLQENVASIENTGP</sequence>
<evidence type="ECO:0000256" key="2">
    <source>
        <dbReference type="ARBA" id="ARBA00009772"/>
    </source>
</evidence>
<feature type="transmembrane region" description="Helical" evidence="7">
    <location>
        <begin position="12"/>
        <end position="32"/>
    </location>
</feature>
<dbReference type="KEGG" id="amuc:Pan181_14910"/>
<keyword evidence="9" id="KW-1185">Reference proteome</keyword>
<dbReference type="RefSeq" id="WP_145246172.1">
    <property type="nucleotide sequence ID" value="NZ_CP036278.1"/>
</dbReference>
<keyword evidence="4 7" id="KW-0812">Transmembrane</keyword>
<dbReference type="AlphaFoldDB" id="A0A518AKQ2"/>
<keyword evidence="3" id="KW-1003">Cell membrane</keyword>
<feature type="transmembrane region" description="Helical" evidence="7">
    <location>
        <begin position="212"/>
        <end position="234"/>
    </location>
</feature>
<protein>
    <submittedName>
        <fullName evidence="8">Flagellar biosynthesis protein FliR</fullName>
    </submittedName>
</protein>
<feature type="transmembrane region" description="Helical" evidence="7">
    <location>
        <begin position="183"/>
        <end position="205"/>
    </location>
</feature>
<dbReference type="GO" id="GO:0006605">
    <property type="term" value="P:protein targeting"/>
    <property type="evidence" value="ECO:0007669"/>
    <property type="project" value="InterPro"/>
</dbReference>
<evidence type="ECO:0000256" key="5">
    <source>
        <dbReference type="ARBA" id="ARBA00022989"/>
    </source>
</evidence>
<evidence type="ECO:0000256" key="3">
    <source>
        <dbReference type="ARBA" id="ARBA00022475"/>
    </source>
</evidence>
<keyword evidence="8" id="KW-0966">Cell projection</keyword>
<gene>
    <name evidence="8" type="ORF">Pan181_14910</name>
</gene>
<evidence type="ECO:0000313" key="9">
    <source>
        <dbReference type="Proteomes" id="UP000315750"/>
    </source>
</evidence>
<evidence type="ECO:0000256" key="4">
    <source>
        <dbReference type="ARBA" id="ARBA00022692"/>
    </source>
</evidence>
<evidence type="ECO:0000256" key="7">
    <source>
        <dbReference type="SAM" id="Phobius"/>
    </source>
</evidence>
<reference evidence="8 9" key="1">
    <citation type="submission" date="2019-02" db="EMBL/GenBank/DDBJ databases">
        <title>Deep-cultivation of Planctomycetes and their phenomic and genomic characterization uncovers novel biology.</title>
        <authorList>
            <person name="Wiegand S."/>
            <person name="Jogler M."/>
            <person name="Boedeker C."/>
            <person name="Pinto D."/>
            <person name="Vollmers J."/>
            <person name="Rivas-Marin E."/>
            <person name="Kohn T."/>
            <person name="Peeters S.H."/>
            <person name="Heuer A."/>
            <person name="Rast P."/>
            <person name="Oberbeckmann S."/>
            <person name="Bunk B."/>
            <person name="Jeske O."/>
            <person name="Meyerdierks A."/>
            <person name="Storesund J.E."/>
            <person name="Kallscheuer N."/>
            <person name="Luecker S."/>
            <person name="Lage O.M."/>
            <person name="Pohl T."/>
            <person name="Merkel B.J."/>
            <person name="Hornburger P."/>
            <person name="Mueller R.-W."/>
            <person name="Bruemmer F."/>
            <person name="Labrenz M."/>
            <person name="Spormann A.M."/>
            <person name="Op den Camp H."/>
            <person name="Overmann J."/>
            <person name="Amann R."/>
            <person name="Jetten M.S.M."/>
            <person name="Mascher T."/>
            <person name="Medema M.H."/>
            <person name="Devos D.P."/>
            <person name="Kaster A.-K."/>
            <person name="Ovreas L."/>
            <person name="Rohde M."/>
            <person name="Galperin M.Y."/>
            <person name="Jogler C."/>
        </authorList>
    </citation>
    <scope>NUCLEOTIDE SEQUENCE [LARGE SCALE GENOMIC DNA]</scope>
    <source>
        <strain evidence="8 9">Pan181</strain>
    </source>
</reference>
<organism evidence="8 9">
    <name type="scientific">Aeoliella mucimassa</name>
    <dbReference type="NCBI Taxonomy" id="2527972"/>
    <lineage>
        <taxon>Bacteria</taxon>
        <taxon>Pseudomonadati</taxon>
        <taxon>Planctomycetota</taxon>
        <taxon>Planctomycetia</taxon>
        <taxon>Pirellulales</taxon>
        <taxon>Lacipirellulaceae</taxon>
        <taxon>Aeoliella</taxon>
    </lineage>
</organism>
<feature type="transmembrane region" description="Helical" evidence="7">
    <location>
        <begin position="129"/>
        <end position="152"/>
    </location>
</feature>
<proteinExistence type="inferred from homology"/>
<dbReference type="Pfam" id="PF01311">
    <property type="entry name" value="Bac_export_1"/>
    <property type="match status" value="1"/>
</dbReference>
<keyword evidence="8" id="KW-0282">Flagellum</keyword>
<keyword evidence="6 7" id="KW-0472">Membrane</keyword>
<keyword evidence="5 7" id="KW-1133">Transmembrane helix</keyword>
<dbReference type="OrthoDB" id="9797790at2"/>
<dbReference type="EMBL" id="CP036278">
    <property type="protein sequence ID" value="QDU55302.1"/>
    <property type="molecule type" value="Genomic_DNA"/>
</dbReference>
<comment type="subcellular location">
    <subcellularLocation>
        <location evidence="1">Cell membrane</location>
        <topology evidence="1">Multi-pass membrane protein</topology>
    </subcellularLocation>
</comment>
<comment type="similarity">
    <text evidence="2">Belongs to the FliR/MopE/SpaR family.</text>
</comment>
<dbReference type="InterPro" id="IPR002010">
    <property type="entry name" value="T3SS_IM_R"/>
</dbReference>
<evidence type="ECO:0000256" key="1">
    <source>
        <dbReference type="ARBA" id="ARBA00004651"/>
    </source>
</evidence>
<dbReference type="PRINTS" id="PR00953">
    <property type="entry name" value="TYPE3IMRPROT"/>
</dbReference>
<keyword evidence="8" id="KW-0969">Cilium</keyword>
<feature type="transmembrane region" description="Helical" evidence="7">
    <location>
        <begin position="44"/>
        <end position="62"/>
    </location>
</feature>
<accession>A0A518AKQ2</accession>
<dbReference type="GO" id="GO:0005886">
    <property type="term" value="C:plasma membrane"/>
    <property type="evidence" value="ECO:0007669"/>
    <property type="project" value="UniProtKB-SubCell"/>
</dbReference>